<dbReference type="GO" id="GO:0003899">
    <property type="term" value="F:DNA-directed RNA polymerase activity"/>
    <property type="evidence" value="ECO:0007669"/>
    <property type="project" value="UniProtKB-EC"/>
</dbReference>
<dbReference type="Pfam" id="PF04997">
    <property type="entry name" value="RNA_pol_Rpb1_1"/>
    <property type="match status" value="1"/>
</dbReference>
<evidence type="ECO:0000259" key="16">
    <source>
        <dbReference type="SMART" id="SM00663"/>
    </source>
</evidence>
<comment type="subunit">
    <text evidence="3">Component of the RNA polymerase I (Pol I) complex consisting of at least 13 subunits.</text>
</comment>
<dbReference type="InterPro" id="IPR047107">
    <property type="entry name" value="DNA-dir_RNA_pol1_lsu_C"/>
</dbReference>
<comment type="caution">
    <text evidence="17">The sequence shown here is derived from an EMBL/GenBank/DDBJ whole genome shotgun (WGS) entry which is preliminary data.</text>
</comment>
<dbReference type="GO" id="GO:0003677">
    <property type="term" value="F:DNA binding"/>
    <property type="evidence" value="ECO:0007669"/>
    <property type="project" value="InterPro"/>
</dbReference>
<dbReference type="PANTHER" id="PTHR19376:SF11">
    <property type="entry name" value="DNA-DIRECTED RNA POLYMERASE I SUBUNIT RPA1"/>
    <property type="match status" value="1"/>
</dbReference>
<dbReference type="OrthoDB" id="270392at2759"/>
<feature type="compositionally biased region" description="Acidic residues" evidence="15">
    <location>
        <begin position="1769"/>
        <end position="1795"/>
    </location>
</feature>
<keyword evidence="9" id="KW-0460">Magnesium</keyword>
<dbReference type="EC" id="2.7.7.6" evidence="14"/>
<dbReference type="SUPFAM" id="SSF64484">
    <property type="entry name" value="beta and beta-prime subunits of DNA dependent RNA-polymerase"/>
    <property type="match status" value="1"/>
</dbReference>
<feature type="region of interest" description="Disordered" evidence="15">
    <location>
        <begin position="278"/>
        <end position="331"/>
    </location>
</feature>
<comment type="function">
    <text evidence="13">DNA-dependent RNA polymerase catalyzes the transcription of DNA into RNA using the four ribonucleoside triphosphates as substrates. Largest and catalytic core component of RNA polymerase I which synthesizes ribosomal RNA precursors. Forms the polymerase active center together with the second largest subunit. A single stranded DNA template strand of the promoter is positioned within the central active site cleft of Pol I. A bridging helix emanates from RPA1 and crosses the cleft near the catalytic site and is thought to promote translocation of Pol I by acting as a ratchet that moves the RNA-DNA hybrid through the active site by switching from straight to bent conformations at each step of nucleotide addition.</text>
</comment>
<dbReference type="PANTHER" id="PTHR19376">
    <property type="entry name" value="DNA-DIRECTED RNA POLYMERASE"/>
    <property type="match status" value="1"/>
</dbReference>
<feature type="compositionally biased region" description="Basic and acidic residues" evidence="15">
    <location>
        <begin position="1471"/>
        <end position="1482"/>
    </location>
</feature>
<dbReference type="Pfam" id="PF04998">
    <property type="entry name" value="RNA_pol_Rpb1_5"/>
    <property type="match status" value="1"/>
</dbReference>
<feature type="region of interest" description="Disordered" evidence="15">
    <location>
        <begin position="1158"/>
        <end position="1180"/>
    </location>
</feature>
<dbReference type="CDD" id="cd01435">
    <property type="entry name" value="RNAP_I_RPA1_N"/>
    <property type="match status" value="1"/>
</dbReference>
<dbReference type="FunFam" id="2.40.40.20:FF:000019">
    <property type="entry name" value="DNA-directed RNA polymerase II subunit RPB1"/>
    <property type="match status" value="1"/>
</dbReference>
<dbReference type="Gene3D" id="2.40.40.20">
    <property type="match status" value="1"/>
</dbReference>
<keyword evidence="5 14" id="KW-0808">Transferase</keyword>
<dbReference type="Gene3D" id="3.30.1490.180">
    <property type="entry name" value="RNA polymerase ii"/>
    <property type="match status" value="1"/>
</dbReference>
<keyword evidence="10 14" id="KW-0804">Transcription</keyword>
<keyword evidence="8" id="KW-0862">Zinc</keyword>
<dbReference type="Gene3D" id="1.10.274.100">
    <property type="entry name" value="RNA polymerase Rpb1, domain 3"/>
    <property type="match status" value="1"/>
</dbReference>
<dbReference type="InterPro" id="IPR006592">
    <property type="entry name" value="RNA_pol_N"/>
</dbReference>
<evidence type="ECO:0000256" key="7">
    <source>
        <dbReference type="ARBA" id="ARBA00022723"/>
    </source>
</evidence>
<dbReference type="InterPro" id="IPR007083">
    <property type="entry name" value="RNA_pol_Rpb1_4"/>
</dbReference>
<dbReference type="FunFam" id="4.10.860.120:FF:000006">
    <property type="entry name" value="DNA-directed RNA polymerase subunit"/>
    <property type="match status" value="1"/>
</dbReference>
<keyword evidence="4 14" id="KW-0240">DNA-directed RNA polymerase</keyword>
<dbReference type="SMART" id="SM00663">
    <property type="entry name" value="RPOLA_N"/>
    <property type="match status" value="1"/>
</dbReference>
<keyword evidence="6 14" id="KW-0548">Nucleotidyltransferase</keyword>
<evidence type="ECO:0000256" key="3">
    <source>
        <dbReference type="ARBA" id="ARBA00011251"/>
    </source>
</evidence>
<dbReference type="EMBL" id="ML978123">
    <property type="protein sequence ID" value="KAF2102253.1"/>
    <property type="molecule type" value="Genomic_DNA"/>
</dbReference>
<feature type="region of interest" description="Disordered" evidence="15">
    <location>
        <begin position="1408"/>
        <end position="1524"/>
    </location>
</feature>
<dbReference type="InterPro" id="IPR044893">
    <property type="entry name" value="RNA_pol_Rpb1_clamp_domain"/>
</dbReference>
<dbReference type="CDD" id="cd02735">
    <property type="entry name" value="RNAP_I_Rpa1_C"/>
    <property type="match status" value="1"/>
</dbReference>
<dbReference type="FunFam" id="3.30.1490.180:FF:000003">
    <property type="entry name" value="DNA-directed RNA polymerase subunit"/>
    <property type="match status" value="1"/>
</dbReference>
<evidence type="ECO:0000256" key="13">
    <source>
        <dbReference type="ARBA" id="ARBA00053996"/>
    </source>
</evidence>
<evidence type="ECO:0000256" key="4">
    <source>
        <dbReference type="ARBA" id="ARBA00022478"/>
    </source>
</evidence>
<dbReference type="Proteomes" id="UP000799772">
    <property type="component" value="Unassembled WGS sequence"/>
</dbReference>
<protein>
    <recommendedName>
        <fullName evidence="14">DNA-directed RNA polymerase subunit</fullName>
        <ecNumber evidence="14">2.7.7.6</ecNumber>
    </recommendedName>
</protein>
<evidence type="ECO:0000256" key="10">
    <source>
        <dbReference type="ARBA" id="ARBA00023163"/>
    </source>
</evidence>
<dbReference type="GO" id="GO:0046872">
    <property type="term" value="F:metal ion binding"/>
    <property type="evidence" value="ECO:0007669"/>
    <property type="project" value="UniProtKB-KW"/>
</dbReference>
<feature type="domain" description="RNA polymerase N-terminal" evidence="16">
    <location>
        <begin position="396"/>
        <end position="726"/>
    </location>
</feature>
<evidence type="ECO:0000256" key="11">
    <source>
        <dbReference type="ARBA" id="ARBA00023242"/>
    </source>
</evidence>
<dbReference type="InterPro" id="IPR015699">
    <property type="entry name" value="DNA-dir_RNA_pol1_lsu_N"/>
</dbReference>
<evidence type="ECO:0000256" key="2">
    <source>
        <dbReference type="ARBA" id="ARBA00006460"/>
    </source>
</evidence>
<dbReference type="InterPro" id="IPR038120">
    <property type="entry name" value="Rpb1_funnel_sf"/>
</dbReference>
<feature type="region of interest" description="Disordered" evidence="15">
    <location>
        <begin position="1760"/>
        <end position="1795"/>
    </location>
</feature>
<evidence type="ECO:0000256" key="5">
    <source>
        <dbReference type="ARBA" id="ARBA00022679"/>
    </source>
</evidence>
<evidence type="ECO:0000256" key="9">
    <source>
        <dbReference type="ARBA" id="ARBA00022842"/>
    </source>
</evidence>
<dbReference type="GO" id="GO:0005736">
    <property type="term" value="C:RNA polymerase I complex"/>
    <property type="evidence" value="ECO:0007669"/>
    <property type="project" value="TreeGrafter"/>
</dbReference>
<evidence type="ECO:0000313" key="17">
    <source>
        <dbReference type="EMBL" id="KAF2102253.1"/>
    </source>
</evidence>
<evidence type="ECO:0000256" key="6">
    <source>
        <dbReference type="ARBA" id="ARBA00022695"/>
    </source>
</evidence>
<organism evidence="17 18">
    <name type="scientific">Rhizodiscina lignyota</name>
    <dbReference type="NCBI Taxonomy" id="1504668"/>
    <lineage>
        <taxon>Eukaryota</taxon>
        <taxon>Fungi</taxon>
        <taxon>Dikarya</taxon>
        <taxon>Ascomycota</taxon>
        <taxon>Pezizomycotina</taxon>
        <taxon>Dothideomycetes</taxon>
        <taxon>Pleosporomycetidae</taxon>
        <taxon>Aulographales</taxon>
        <taxon>Rhizodiscinaceae</taxon>
        <taxon>Rhizodiscina</taxon>
    </lineage>
</organism>
<dbReference type="Pfam" id="PF04983">
    <property type="entry name" value="RNA_pol_Rpb1_3"/>
    <property type="match status" value="1"/>
</dbReference>
<dbReference type="Pfam" id="PF05000">
    <property type="entry name" value="RNA_pol_Rpb1_4"/>
    <property type="match status" value="1"/>
</dbReference>
<evidence type="ECO:0000256" key="1">
    <source>
        <dbReference type="ARBA" id="ARBA00004123"/>
    </source>
</evidence>
<feature type="compositionally biased region" description="Acidic residues" evidence="15">
    <location>
        <begin position="297"/>
        <end position="324"/>
    </location>
</feature>
<keyword evidence="11" id="KW-0539">Nucleus</keyword>
<dbReference type="FunFam" id="1.10.150.390:FF:000005">
    <property type="entry name" value="DNA-directed RNA polymerase subunit"/>
    <property type="match status" value="1"/>
</dbReference>
<keyword evidence="7" id="KW-0479">Metal-binding</keyword>
<dbReference type="InterPro" id="IPR045867">
    <property type="entry name" value="DNA-dir_RpoC_beta_prime"/>
</dbReference>
<dbReference type="Gene3D" id="1.10.132.30">
    <property type="match status" value="1"/>
</dbReference>
<proteinExistence type="inferred from homology"/>
<evidence type="ECO:0000256" key="8">
    <source>
        <dbReference type="ARBA" id="ARBA00022833"/>
    </source>
</evidence>
<dbReference type="Gene3D" id="4.10.860.120">
    <property type="entry name" value="RNA polymerase II, clamp domain"/>
    <property type="match status" value="1"/>
</dbReference>
<evidence type="ECO:0000256" key="12">
    <source>
        <dbReference type="ARBA" id="ARBA00048552"/>
    </source>
</evidence>
<dbReference type="InterPro" id="IPR007080">
    <property type="entry name" value="RNA_pol_Rpb1_1"/>
</dbReference>
<evidence type="ECO:0000256" key="14">
    <source>
        <dbReference type="RuleBase" id="RU004279"/>
    </source>
</evidence>
<dbReference type="Gene3D" id="3.30.70.2850">
    <property type="match status" value="2"/>
</dbReference>
<feature type="compositionally biased region" description="Basic and acidic residues" evidence="15">
    <location>
        <begin position="1427"/>
        <end position="1438"/>
    </location>
</feature>
<evidence type="ECO:0000256" key="15">
    <source>
        <dbReference type="SAM" id="MobiDB-lite"/>
    </source>
</evidence>
<dbReference type="Gene3D" id="1.10.357.120">
    <property type="match status" value="1"/>
</dbReference>
<comment type="subcellular location">
    <subcellularLocation>
        <location evidence="1">Nucleus</location>
    </subcellularLocation>
</comment>
<name>A0A9P4M913_9PEZI</name>
<accession>A0A9P4M913</accession>
<reference evidence="17" key="1">
    <citation type="journal article" date="2020" name="Stud. Mycol.">
        <title>101 Dothideomycetes genomes: a test case for predicting lifestyles and emergence of pathogens.</title>
        <authorList>
            <person name="Haridas S."/>
            <person name="Albert R."/>
            <person name="Binder M."/>
            <person name="Bloem J."/>
            <person name="Labutti K."/>
            <person name="Salamov A."/>
            <person name="Andreopoulos B."/>
            <person name="Baker S."/>
            <person name="Barry K."/>
            <person name="Bills G."/>
            <person name="Bluhm B."/>
            <person name="Cannon C."/>
            <person name="Castanera R."/>
            <person name="Culley D."/>
            <person name="Daum C."/>
            <person name="Ezra D."/>
            <person name="Gonzalez J."/>
            <person name="Henrissat B."/>
            <person name="Kuo A."/>
            <person name="Liang C."/>
            <person name="Lipzen A."/>
            <person name="Lutzoni F."/>
            <person name="Magnuson J."/>
            <person name="Mondo S."/>
            <person name="Nolan M."/>
            <person name="Ohm R."/>
            <person name="Pangilinan J."/>
            <person name="Park H.-J."/>
            <person name="Ramirez L."/>
            <person name="Alfaro M."/>
            <person name="Sun H."/>
            <person name="Tritt A."/>
            <person name="Yoshinaga Y."/>
            <person name="Zwiers L.-H."/>
            <person name="Turgeon B."/>
            <person name="Goodwin S."/>
            <person name="Spatafora J."/>
            <person name="Crous P."/>
            <person name="Grigoriev I."/>
        </authorList>
    </citation>
    <scope>NUCLEOTIDE SEQUENCE</scope>
    <source>
        <strain evidence="17">CBS 133067</strain>
    </source>
</reference>
<dbReference type="Gene3D" id="1.10.150.390">
    <property type="match status" value="1"/>
</dbReference>
<dbReference type="InterPro" id="IPR007066">
    <property type="entry name" value="RNA_pol_Rpb1_3"/>
</dbReference>
<keyword evidence="18" id="KW-1185">Reference proteome</keyword>
<dbReference type="FunFam" id="1.10.274.100:FF:000006">
    <property type="entry name" value="DNA-directed RNA polymerase subunit"/>
    <property type="match status" value="1"/>
</dbReference>
<dbReference type="InterPro" id="IPR042102">
    <property type="entry name" value="RNA_pol_Rpb1_3_sf"/>
</dbReference>
<dbReference type="Pfam" id="PF00623">
    <property type="entry name" value="RNA_pol_Rpb1_2"/>
    <property type="match status" value="1"/>
</dbReference>
<comment type="similarity">
    <text evidence="2 14">Belongs to the RNA polymerase beta' chain family.</text>
</comment>
<dbReference type="InterPro" id="IPR000722">
    <property type="entry name" value="RNA_pol_asu"/>
</dbReference>
<comment type="catalytic activity">
    <reaction evidence="12 14">
        <text>RNA(n) + a ribonucleoside 5'-triphosphate = RNA(n+1) + diphosphate</text>
        <dbReference type="Rhea" id="RHEA:21248"/>
        <dbReference type="Rhea" id="RHEA-COMP:14527"/>
        <dbReference type="Rhea" id="RHEA-COMP:17342"/>
        <dbReference type="ChEBI" id="CHEBI:33019"/>
        <dbReference type="ChEBI" id="CHEBI:61557"/>
        <dbReference type="ChEBI" id="CHEBI:140395"/>
        <dbReference type="EC" id="2.7.7.6"/>
    </reaction>
</comment>
<gene>
    <name evidence="17" type="ORF">NA57DRAFT_33919</name>
</gene>
<sequence>MNISKPVFSSISGVDFGFLTEEEIKSISVKRIVNGTTFDSLLHPVPGGMYDTALGAFGDAACTTCKLNRFSCPGHCGHIELPVHVYHPNYMDQTLRLLNAQCIYCHRFRLSRVEANRFACKLRLLRHGLLNEAEQVDDLHLLGTFEKRYKAAGAPTLALAEESSSDSDNDRDTVIEKRHTFVQRAIKLAGREGRRADLSSEKVEAIGQARRTVIKEFLWKISQVRNCKSCQGISPKYRKDRFAKIFRKSLTDKEKAAMAQAGKRVESATAILAKRERAAQMAKKKHDKMPNGHVDEGIADMESPEPSSEDDGEDINGEDSESDGDSAVINASDVITATTTAKARKSKTAADTKQEFIHADEVHASLSLLFEQEAEVLGLVYGSRSKNGRLQRPSANMFFIKTLLVPPNRFRPEAKTGNDEIAEAPQNTLYKNIINDADTIRQIQEEILADGPDVLESGRQRRTIDHLQRDWIKLQDDVNALIDKSKSPVTGAAAKRVEDGIKQKLEKKEGLFRKHMMGKRVNFAARSVISPDPNIETNEIGVPPVFAKKLTYPEPVGSHNYYELHQAVVNGPDVWPGASAVENENGQVINLQHKTADERLGIANQLMAPSNTHVNGTRGKKVHRHLNNGDIVIMNRQPTLHKPSMMAHRARVLPAERTIRMHYANCNTYNADFDGDEMNMHFPQNEVARAEAVSIADTDHQYLSATAGKPLRGLIQDHISMGVQLTKRDTFFNEEEYHQLLYAALRPEHNHTASGRLEVIPPTIWKPKPLWTGKQVITTVLKNLIPVGHQPLNLTSKSSTSKAQWGDGSEEQDIHFREGYLLHGILDKAQVGPSKGGLVHAVYETYGHVVAGRLLSVLSRLLTKVLHIRAFSCGVEDLILTPKGNRDRLEKLKGAETLGLEVASKYVSLDQAPTKPQSTDPELLRRLEDVMRDDSKQATLDDLMKAGAAQLSSDITRACLPAGLDKPFPKNQMQAMTSSGAKGSQVNANLISCNLGQQVLEGRRVPTMVSGKTLPCFKPFESSLRAGGYISDRFLTGVRPQEYYFHAMAGREGLIDTAVKTSRSGYLQRCLVKGMEGLRVEYDTSVRDADGSMIQFLYGEDGLDVAKATYLNNFSFVANNFWSHFEGSGVRDQWKKVSDESEEIEEYTKNARKAVRKAEAKGEPVGGGDVPDPALSKWQPGRYGGSTSEKFYGDMRKYCDENPDKELNSKKKGISGKHPRKNFEVLMNHKYLKAIVEPGEAVGVVAAQSVGEPSTQMTLNTFHLAGHAAKNVTLGIPRLREIVMTASAHISTPTMALRTLSALPKEQAVSWAKGVSRLSIAEIVDKVEVTERIGKGVAYAAAKTFDVRLDLFPSDEYAKEYVITVRDVLKTLETKFIPMLHKMARDELKKKGSIKFLKTAAKDDALPEIGKSVGRSERQASVELDSEAEREAEARENERESDDDDDATNAKKKKNMTEGAGYDAMDDEDQEALKDQGVRVNEDEGDDDQDSGVDTRSRAGSTGSDNSDSENEESRLTQRNRKGFVPNIARQIESRIKESNSDIVRFKFDNVSGAWCTFSLEYDVSAAKVLMLNLVESCCRRAVIQAVPGLGQCTALTEKVPDTLNPGEDKEAVVVYTEGVNLLAMRVFDDVIDVDCIYTNSIHDMLRHYGVEAARATIIKEMHDVFSSHSISVDNRHLNLIADVMTRGGGFAPFNRMGMDSNTSPFMKMSFETTVGFLKDAVLHGERDDLKNPSARLVVGRLGRVGTGMVDVLLPVKKLVGASENRDESGDDENEDEDEGEDEDGDQAMGEAEDD</sequence>
<dbReference type="InterPro" id="IPR007081">
    <property type="entry name" value="RNA_pol_Rpb1_5"/>
</dbReference>
<evidence type="ECO:0000313" key="18">
    <source>
        <dbReference type="Proteomes" id="UP000799772"/>
    </source>
</evidence>
<dbReference type="GO" id="GO:0006351">
    <property type="term" value="P:DNA-templated transcription"/>
    <property type="evidence" value="ECO:0007669"/>
    <property type="project" value="InterPro"/>
</dbReference>